<feature type="region of interest" description="Disordered" evidence="1">
    <location>
        <begin position="1"/>
        <end position="34"/>
    </location>
</feature>
<dbReference type="EMBL" id="CAFABE010000038">
    <property type="protein sequence ID" value="CAB4828487.1"/>
    <property type="molecule type" value="Genomic_DNA"/>
</dbReference>
<dbReference type="InterPro" id="IPR009272">
    <property type="entry name" value="DUF929"/>
</dbReference>
<feature type="transmembrane region" description="Helical" evidence="2">
    <location>
        <begin position="40"/>
        <end position="62"/>
    </location>
</feature>
<name>A0A6J7A6H4_9ZZZZ</name>
<keyword evidence="2" id="KW-0472">Membrane</keyword>
<accession>A0A6J7A6H4</accession>
<dbReference type="EMBL" id="CAFBLT010000001">
    <property type="protein sequence ID" value="CAB4874151.1"/>
    <property type="molecule type" value="Genomic_DNA"/>
</dbReference>
<organism evidence="3">
    <name type="scientific">freshwater metagenome</name>
    <dbReference type="NCBI Taxonomy" id="449393"/>
    <lineage>
        <taxon>unclassified sequences</taxon>
        <taxon>metagenomes</taxon>
        <taxon>ecological metagenomes</taxon>
    </lineage>
</organism>
<reference evidence="3" key="1">
    <citation type="submission" date="2020-05" db="EMBL/GenBank/DDBJ databases">
        <authorList>
            <person name="Chiriac C."/>
            <person name="Salcher M."/>
            <person name="Ghai R."/>
            <person name="Kavagutti S V."/>
        </authorList>
    </citation>
    <scope>NUCLEOTIDE SEQUENCE</scope>
</reference>
<dbReference type="AlphaFoldDB" id="A0A6J7A6H4"/>
<evidence type="ECO:0000256" key="1">
    <source>
        <dbReference type="SAM" id="MobiDB-lite"/>
    </source>
</evidence>
<sequence>MAQQPSNKDKQTSKNQNRSVGNARKGSAPTKAQHRSKATLLTWGLVGIVILVVIGLVAYSLVGSNSTPASGGNTYEAASSSLVKDVTQIPESVYNTVGVTSSVVPVTPPAATTGQPPLTFTNSTGTALPGYFYLGAEYCPFCAAERWAVTAAISRFGTLSGLGVTTSSSTDVYPNTPSFTFAKLTFSSQYFVFKGVEQYTNIPLTNGQAGYTPLQSLNKQEATLAKKYDTAEFVPGASAGSIPFMDIGNQFLTAGASFSPSILTGLSTQQIASGLSDPANPATQAIVATANYITASICKVTNGQPGNVCTSKGVQTAAKAMKISF</sequence>
<evidence type="ECO:0000313" key="5">
    <source>
        <dbReference type="EMBL" id="CAB5006884.1"/>
    </source>
</evidence>
<protein>
    <submittedName>
        <fullName evidence="3">Unannotated protein</fullName>
    </submittedName>
</protein>
<gene>
    <name evidence="3" type="ORF">UFOPK3164_00936</name>
    <name evidence="4" type="ORF">UFOPK3427_01012</name>
    <name evidence="5" type="ORF">UFOPK4112_00074</name>
</gene>
<evidence type="ECO:0000313" key="3">
    <source>
        <dbReference type="EMBL" id="CAB4828487.1"/>
    </source>
</evidence>
<keyword evidence="2" id="KW-0812">Transmembrane</keyword>
<dbReference type="EMBL" id="CAFBPM010000001">
    <property type="protein sequence ID" value="CAB5006884.1"/>
    <property type="molecule type" value="Genomic_DNA"/>
</dbReference>
<dbReference type="Pfam" id="PF06053">
    <property type="entry name" value="DUF929"/>
    <property type="match status" value="1"/>
</dbReference>
<evidence type="ECO:0000256" key="2">
    <source>
        <dbReference type="SAM" id="Phobius"/>
    </source>
</evidence>
<keyword evidence="2" id="KW-1133">Transmembrane helix</keyword>
<proteinExistence type="predicted"/>
<evidence type="ECO:0000313" key="4">
    <source>
        <dbReference type="EMBL" id="CAB4874151.1"/>
    </source>
</evidence>